<keyword evidence="1" id="KW-1133">Transmembrane helix</keyword>
<dbReference type="Proteomes" id="UP000644441">
    <property type="component" value="Unassembled WGS sequence"/>
</dbReference>
<dbReference type="Pfam" id="PF10003">
    <property type="entry name" value="DUF2244"/>
    <property type="match status" value="1"/>
</dbReference>
<protein>
    <recommendedName>
        <fullName evidence="4">DUF2244 domain-containing protein</fullName>
    </recommendedName>
</protein>
<organism evidence="2 3">
    <name type="scientific">Alloalcanivorax venustensis ISO4</name>
    <dbReference type="NCBI Taxonomy" id="1177184"/>
    <lineage>
        <taxon>Bacteria</taxon>
        <taxon>Pseudomonadati</taxon>
        <taxon>Pseudomonadota</taxon>
        <taxon>Gammaproteobacteria</taxon>
        <taxon>Oceanospirillales</taxon>
        <taxon>Alcanivoracaceae</taxon>
        <taxon>Alloalcanivorax</taxon>
    </lineage>
</organism>
<dbReference type="RefSeq" id="WP_185956915.1">
    <property type="nucleotide sequence ID" value="NZ_ARXR01000023.1"/>
</dbReference>
<comment type="caution">
    <text evidence="2">The sequence shown here is derived from an EMBL/GenBank/DDBJ whole genome shotgun (WGS) entry which is preliminary data.</text>
</comment>
<proteinExistence type="predicted"/>
<feature type="transmembrane region" description="Helical" evidence="1">
    <location>
        <begin position="29"/>
        <end position="47"/>
    </location>
</feature>
<evidence type="ECO:0000313" key="2">
    <source>
        <dbReference type="EMBL" id="MBF5053852.1"/>
    </source>
</evidence>
<dbReference type="GeneID" id="99767061"/>
<gene>
    <name evidence="2" type="ORF">ISO4_02454</name>
</gene>
<dbReference type="EMBL" id="ARXR01000023">
    <property type="protein sequence ID" value="MBF5053852.1"/>
    <property type="molecule type" value="Genomic_DNA"/>
</dbReference>
<sequence length="167" mass="18730">MVATESRNGVTVVTLKPHLSADWPQVKRFIALIAVVVFTVAAAWTLAGIWLALPFAFIEVGLIGYLLYRVCFRLSYLHQRIAVERGRVVLHEGVRGPDREWILARPAAHLHVVLPVKEVDMIGLHLCDDDTRLELGAFLNGDGREQARQALRDAGLVETSDRWWVQG</sequence>
<keyword evidence="3" id="KW-1185">Reference proteome</keyword>
<keyword evidence="1" id="KW-0472">Membrane</keyword>
<evidence type="ECO:0008006" key="4">
    <source>
        <dbReference type="Google" id="ProtNLM"/>
    </source>
</evidence>
<feature type="transmembrane region" description="Helical" evidence="1">
    <location>
        <begin position="53"/>
        <end position="71"/>
    </location>
</feature>
<keyword evidence="1" id="KW-0812">Transmembrane</keyword>
<dbReference type="InterPro" id="IPR019253">
    <property type="entry name" value="DUF2244_TM"/>
</dbReference>
<evidence type="ECO:0000256" key="1">
    <source>
        <dbReference type="SAM" id="Phobius"/>
    </source>
</evidence>
<reference evidence="2 3" key="1">
    <citation type="submission" date="2012-09" db="EMBL/GenBank/DDBJ databases">
        <title>Genome Sequence of alkane-degrading Bacterium Alcanivorax venustensis ISO4.</title>
        <authorList>
            <person name="Lai Q."/>
            <person name="Shao Z."/>
        </authorList>
    </citation>
    <scope>NUCLEOTIDE SEQUENCE [LARGE SCALE GENOMIC DNA]</scope>
    <source>
        <strain evidence="2 3">ISO4</strain>
    </source>
</reference>
<evidence type="ECO:0000313" key="3">
    <source>
        <dbReference type="Proteomes" id="UP000644441"/>
    </source>
</evidence>
<name>A0ABS0AI83_9GAMM</name>
<accession>A0ABS0AI83</accession>